<dbReference type="InterPro" id="IPR018298">
    <property type="entry name" value="Adrenodoxin_Fe-S_BS"/>
</dbReference>
<evidence type="ECO:0000256" key="1">
    <source>
        <dbReference type="SAM" id="Phobius"/>
    </source>
</evidence>
<dbReference type="GO" id="GO:0140647">
    <property type="term" value="P:P450-containing electron transport chain"/>
    <property type="evidence" value="ECO:0007669"/>
    <property type="project" value="InterPro"/>
</dbReference>
<keyword evidence="1" id="KW-1133">Transmembrane helix</keyword>
<sequence length="63" mass="6709">MADIIILALVFAYSVFLVARMLRRRRKGIAGCGCSGSCATCHGCSAGYIDKLIAEAKEKADGR</sequence>
<keyword evidence="1" id="KW-0472">Membrane</keyword>
<comment type="caution">
    <text evidence="2">The sequence shown here is derived from an EMBL/GenBank/DDBJ whole genome shotgun (WGS) entry which is preliminary data.</text>
</comment>
<reference evidence="2" key="1">
    <citation type="submission" date="2020-10" db="EMBL/GenBank/DDBJ databases">
        <authorList>
            <person name="Gilroy R."/>
        </authorList>
    </citation>
    <scope>NUCLEOTIDE SEQUENCE</scope>
    <source>
        <strain evidence="2">7293</strain>
    </source>
</reference>
<organism evidence="2 3">
    <name type="scientific">Candidatus Ornithospirochaeta stercoripullorum</name>
    <dbReference type="NCBI Taxonomy" id="2840899"/>
    <lineage>
        <taxon>Bacteria</taxon>
        <taxon>Pseudomonadati</taxon>
        <taxon>Spirochaetota</taxon>
        <taxon>Spirochaetia</taxon>
        <taxon>Spirochaetales</taxon>
        <taxon>Spirochaetaceae</taxon>
        <taxon>Spirochaetaceae incertae sedis</taxon>
        <taxon>Candidatus Ornithospirochaeta</taxon>
    </lineage>
</organism>
<dbReference type="Pfam" id="PF12669">
    <property type="entry name" value="FeoB_associated"/>
    <property type="match status" value="1"/>
</dbReference>
<evidence type="ECO:0000313" key="2">
    <source>
        <dbReference type="EMBL" id="MBO8437176.1"/>
    </source>
</evidence>
<keyword evidence="1" id="KW-0812">Transmembrane</keyword>
<evidence type="ECO:0000313" key="3">
    <source>
        <dbReference type="Proteomes" id="UP000823615"/>
    </source>
</evidence>
<dbReference type="GO" id="GO:0051537">
    <property type="term" value="F:2 iron, 2 sulfur cluster binding"/>
    <property type="evidence" value="ECO:0007669"/>
    <property type="project" value="InterPro"/>
</dbReference>
<protein>
    <submittedName>
        <fullName evidence="2">FeoB-associated Cys-rich membrane protein</fullName>
    </submittedName>
</protein>
<gene>
    <name evidence="2" type="ORF">IAA97_09395</name>
</gene>
<name>A0A9D9E2V4_9SPIO</name>
<feature type="transmembrane region" description="Helical" evidence="1">
    <location>
        <begin position="6"/>
        <end position="22"/>
    </location>
</feature>
<dbReference type="AlphaFoldDB" id="A0A9D9E2V4"/>
<dbReference type="PROSITE" id="PS00814">
    <property type="entry name" value="ADX"/>
    <property type="match status" value="1"/>
</dbReference>
<dbReference type="EMBL" id="JADIMT010000105">
    <property type="protein sequence ID" value="MBO8437176.1"/>
    <property type="molecule type" value="Genomic_DNA"/>
</dbReference>
<reference evidence="2" key="2">
    <citation type="journal article" date="2021" name="PeerJ">
        <title>Extensive microbial diversity within the chicken gut microbiome revealed by metagenomics and culture.</title>
        <authorList>
            <person name="Gilroy R."/>
            <person name="Ravi A."/>
            <person name="Getino M."/>
            <person name="Pursley I."/>
            <person name="Horton D.L."/>
            <person name="Alikhan N.F."/>
            <person name="Baker D."/>
            <person name="Gharbi K."/>
            <person name="Hall N."/>
            <person name="Watson M."/>
            <person name="Adriaenssens E.M."/>
            <person name="Foster-Nyarko E."/>
            <person name="Jarju S."/>
            <person name="Secka A."/>
            <person name="Antonio M."/>
            <person name="Oren A."/>
            <person name="Chaudhuri R.R."/>
            <person name="La Ragione R."/>
            <person name="Hildebrand F."/>
            <person name="Pallen M.J."/>
        </authorList>
    </citation>
    <scope>NUCLEOTIDE SEQUENCE</scope>
    <source>
        <strain evidence="2">7293</strain>
    </source>
</reference>
<proteinExistence type="predicted"/>
<dbReference type="Proteomes" id="UP000823615">
    <property type="component" value="Unassembled WGS sequence"/>
</dbReference>
<accession>A0A9D9E2V4</accession>